<dbReference type="PANTHER" id="PTHR43255">
    <property type="entry name" value="IRON-SULFUR-BINDING OXIDOREDUCTASE FADF-RELATED-RELATED"/>
    <property type="match status" value="1"/>
</dbReference>
<keyword evidence="2" id="KW-0479">Metal-binding</keyword>
<dbReference type="InterPro" id="IPR017900">
    <property type="entry name" value="4Fe4S_Fe_S_CS"/>
</dbReference>
<dbReference type="HOGENOM" id="CLU_005304_1_0_7"/>
<keyword evidence="4" id="KW-0408">Iron</keyword>
<gene>
    <name evidence="8" type="ordered locus">Gmet_0685</name>
</gene>
<dbReference type="GO" id="GO:0005886">
    <property type="term" value="C:plasma membrane"/>
    <property type="evidence" value="ECO:0007669"/>
    <property type="project" value="TreeGrafter"/>
</dbReference>
<evidence type="ECO:0000256" key="5">
    <source>
        <dbReference type="ARBA" id="ARBA00023014"/>
    </source>
</evidence>
<dbReference type="InterPro" id="IPR017896">
    <property type="entry name" value="4Fe4S_Fe-S-bd"/>
</dbReference>
<accession>Q39XU7</accession>
<dbReference type="STRING" id="269799.Gmet_0685"/>
<dbReference type="InterPro" id="IPR036197">
    <property type="entry name" value="NarG-like_sf"/>
</dbReference>
<keyword evidence="6" id="KW-1133">Transmembrane helix</keyword>
<dbReference type="AlphaFoldDB" id="Q39XU7"/>
<dbReference type="GO" id="GO:0051539">
    <property type="term" value="F:4 iron, 4 sulfur cluster binding"/>
    <property type="evidence" value="ECO:0007669"/>
    <property type="project" value="UniProtKB-KW"/>
</dbReference>
<keyword evidence="6" id="KW-0812">Transmembrane</keyword>
<keyword evidence="3" id="KW-0560">Oxidoreductase</keyword>
<organism evidence="8 9">
    <name type="scientific">Geobacter metallireducens (strain ATCC 53774 / DSM 7210 / GS-15)</name>
    <dbReference type="NCBI Taxonomy" id="269799"/>
    <lineage>
        <taxon>Bacteria</taxon>
        <taxon>Pseudomonadati</taxon>
        <taxon>Thermodesulfobacteriota</taxon>
        <taxon>Desulfuromonadia</taxon>
        <taxon>Geobacterales</taxon>
        <taxon>Geobacteraceae</taxon>
        <taxon>Geobacter</taxon>
    </lineage>
</organism>
<dbReference type="PANTHER" id="PTHR43255:SF1">
    <property type="entry name" value="IRON-SULFUR-BINDING OXIDOREDUCTASE FADF-RELATED"/>
    <property type="match status" value="1"/>
</dbReference>
<dbReference type="SUPFAM" id="SSF46548">
    <property type="entry name" value="alpha-helical ferredoxin"/>
    <property type="match status" value="1"/>
</dbReference>
<dbReference type="GO" id="GO:0016491">
    <property type="term" value="F:oxidoreductase activity"/>
    <property type="evidence" value="ECO:0007669"/>
    <property type="project" value="UniProtKB-KW"/>
</dbReference>
<feature type="domain" description="4Fe-4S ferredoxin-type" evidence="7">
    <location>
        <begin position="264"/>
        <end position="295"/>
    </location>
</feature>
<evidence type="ECO:0000313" key="9">
    <source>
        <dbReference type="Proteomes" id="UP000007073"/>
    </source>
</evidence>
<dbReference type="InterPro" id="IPR004017">
    <property type="entry name" value="Cys_rich_dom"/>
</dbReference>
<dbReference type="SUPFAM" id="SSF103501">
    <property type="entry name" value="Respiratory nitrate reductase 1 gamma chain"/>
    <property type="match status" value="1"/>
</dbReference>
<keyword evidence="1" id="KW-0004">4Fe-4S</keyword>
<evidence type="ECO:0000256" key="3">
    <source>
        <dbReference type="ARBA" id="ARBA00023002"/>
    </source>
</evidence>
<evidence type="ECO:0000256" key="4">
    <source>
        <dbReference type="ARBA" id="ARBA00023004"/>
    </source>
</evidence>
<dbReference type="Proteomes" id="UP000007073">
    <property type="component" value="Chromosome"/>
</dbReference>
<sequence>MTIFTPLFLIAIGVFIWQCGKKLSLIRLGRPENRFDNPSLRLWDMLLYAFGQKRVVARPFGLNHFVIFWAFVVLLMANGAFILEGLIPGFRLANVLPTALYHPLVFAFDIVSLFALAAIVLSFARRLIFKPAYLDSAYVSARSFEAFLILSFIALLMIASFGLNGVKIVGGLEPASFMPVSAVAANMLAGSGASLPALGSFFWWLHATVLLAFICFLPMSKHMHILTAIPNCFFQNLGSTSTQPREEFAVGNRYGVEKVTDFTWKDLFDSFSCTECGRCQDACPANATGKSLNPRQVVHSLKANLLANEQALKAGEPPRVPLIGAEGEGTNTEETIWACTTCGACLQACPVMIEHPSKLVSMRRHLVEMKTTFPEELLNLFENMEQRSNPWGIAPSERAKWAAQMDVKPFEAGKTEYLFYVGCAGSFDSRSKQVTVNVATILDAAGISWGILGKDEKCCGDSLRRLGNEYVFDRMARENVEIFRERGVTKVIVQCPHCFTTLKNDYRQYGIELEVIHHSELIQQLLDAGRLKLNRQVSELGKIILHDSCYLGRHNDVYKAPRQVVAKVTGAVPTEFDRAREESFCCGAGGGRMWMEEQTGTRINLNRVTEALSKSPDTICVACPYCMTMFEDGLKDKQAGQTKVRDIAEVVAEALRPAQ</sequence>
<keyword evidence="6" id="KW-0472">Membrane</keyword>
<protein>
    <submittedName>
        <fullName evidence="8">Electron transfer flavoprotein-associated cytochrome b and CCG domain pair iron-sulfur cluster-binding oxidoreductase</fullName>
    </submittedName>
</protein>
<reference evidence="8 9" key="1">
    <citation type="submission" date="2005-10" db="EMBL/GenBank/DDBJ databases">
        <title>Complete sequence of Geobacter metallireducens GS-15.</title>
        <authorList>
            <consortium name="US DOE Joint Genome Institute"/>
            <person name="Copeland A."/>
            <person name="Lucas S."/>
            <person name="Lapidus A."/>
            <person name="Barry K."/>
            <person name="Detter J.C."/>
            <person name="Glavina T."/>
            <person name="Hammon N."/>
            <person name="Israni S."/>
            <person name="Pitluck S."/>
            <person name="Di Bartolo G."/>
            <person name="Chain P."/>
            <person name="Schmutz J."/>
            <person name="Larimer F."/>
            <person name="Land M."/>
            <person name="Kyrpides N."/>
            <person name="Ivanova N."/>
            <person name="Richardson P."/>
        </authorList>
    </citation>
    <scope>NUCLEOTIDE SEQUENCE [LARGE SCALE GENOMIC DNA]</scope>
    <source>
        <strain evidence="9">ATCC 53774 / DSM 7210 / GS-15</strain>
    </source>
</reference>
<dbReference type="PROSITE" id="PS00198">
    <property type="entry name" value="4FE4S_FER_1"/>
    <property type="match status" value="2"/>
</dbReference>
<evidence type="ECO:0000259" key="7">
    <source>
        <dbReference type="PROSITE" id="PS51379"/>
    </source>
</evidence>
<dbReference type="PROSITE" id="PS51379">
    <property type="entry name" value="4FE4S_FER_2"/>
    <property type="match status" value="2"/>
</dbReference>
<evidence type="ECO:0000313" key="8">
    <source>
        <dbReference type="EMBL" id="ABB30927.1"/>
    </source>
</evidence>
<dbReference type="Pfam" id="PF02754">
    <property type="entry name" value="CCG"/>
    <property type="match status" value="2"/>
</dbReference>
<feature type="transmembrane region" description="Helical" evidence="6">
    <location>
        <begin position="201"/>
        <end position="219"/>
    </location>
</feature>
<dbReference type="eggNOG" id="COG0247">
    <property type="taxonomic scope" value="Bacteria"/>
</dbReference>
<feature type="transmembrane region" description="Helical" evidence="6">
    <location>
        <begin position="66"/>
        <end position="87"/>
    </location>
</feature>
<proteinExistence type="predicted"/>
<feature type="domain" description="4Fe-4S ferredoxin-type" evidence="7">
    <location>
        <begin position="328"/>
        <end position="358"/>
    </location>
</feature>
<name>Q39XU7_GEOMG</name>
<dbReference type="KEGG" id="gme:Gmet_0685"/>
<feature type="transmembrane region" description="Helical" evidence="6">
    <location>
        <begin position="99"/>
        <end position="124"/>
    </location>
</feature>
<dbReference type="InterPro" id="IPR051460">
    <property type="entry name" value="HdrC_iron-sulfur_subunit"/>
</dbReference>
<dbReference type="EMBL" id="CP000148">
    <property type="protein sequence ID" value="ABB30927.1"/>
    <property type="molecule type" value="Genomic_DNA"/>
</dbReference>
<feature type="transmembrane region" description="Helical" evidence="6">
    <location>
        <begin position="144"/>
        <end position="163"/>
    </location>
</feature>
<dbReference type="GO" id="GO:0046872">
    <property type="term" value="F:metal ion binding"/>
    <property type="evidence" value="ECO:0007669"/>
    <property type="project" value="UniProtKB-KW"/>
</dbReference>
<reference evidence="8 9" key="2">
    <citation type="journal article" date="2009" name="BMC Microbiol.">
        <title>The genome sequence of Geobacter metallireducens: features of metabolism, physiology and regulation common and dissimilar to Geobacter sulfurreducens.</title>
        <authorList>
            <person name="Aklujkar M."/>
            <person name="Krushkal J."/>
            <person name="DiBartolo G."/>
            <person name="Lapidus A."/>
            <person name="Land M.L."/>
            <person name="Lovley D.R."/>
        </authorList>
    </citation>
    <scope>NUCLEOTIDE SEQUENCE [LARGE SCALE GENOMIC DNA]</scope>
    <source>
        <strain evidence="9">ATCC 53774 / DSM 7210 / GS-15</strain>
    </source>
</reference>
<keyword evidence="9" id="KW-1185">Reference proteome</keyword>
<evidence type="ECO:0000256" key="2">
    <source>
        <dbReference type="ARBA" id="ARBA00022723"/>
    </source>
</evidence>
<keyword evidence="5" id="KW-0411">Iron-sulfur</keyword>
<dbReference type="RefSeq" id="WP_004514076.1">
    <property type="nucleotide sequence ID" value="NC_007517.1"/>
</dbReference>
<evidence type="ECO:0000256" key="6">
    <source>
        <dbReference type="SAM" id="Phobius"/>
    </source>
</evidence>
<dbReference type="Gene3D" id="1.20.950.20">
    <property type="entry name" value="Transmembrane di-heme cytochromes, Chain C"/>
    <property type="match status" value="1"/>
</dbReference>
<dbReference type="Pfam" id="PF13187">
    <property type="entry name" value="Fer4_9"/>
    <property type="match status" value="1"/>
</dbReference>
<evidence type="ECO:0000256" key="1">
    <source>
        <dbReference type="ARBA" id="ARBA00022485"/>
    </source>
</evidence>
<dbReference type="Gene3D" id="1.10.1060.10">
    <property type="entry name" value="Alpha-helical ferredoxin"/>
    <property type="match status" value="1"/>
</dbReference>
<dbReference type="InterPro" id="IPR009051">
    <property type="entry name" value="Helical_ferredxn"/>
</dbReference>